<proteinExistence type="predicted"/>
<dbReference type="AlphaFoldDB" id="A0A660SGC0"/>
<evidence type="ECO:0000259" key="1">
    <source>
        <dbReference type="Pfam" id="PF18962"/>
    </source>
</evidence>
<accession>A0A660SGC0</accession>
<evidence type="ECO:0000313" key="3">
    <source>
        <dbReference type="Proteomes" id="UP000271125"/>
    </source>
</evidence>
<sequence>LFYLTDGNPGQADTVWFDDIILATEYVGPIQAVEENIVKVYPNPCRVYMGADYITFSNVSTGDNISVYNILGKLVCKSGDLTSNTYKWSVNNISSGIYFYKVKGDNKASGKIVIIR</sequence>
<dbReference type="EMBL" id="QNBD01000166">
    <property type="protein sequence ID" value="RKX69865.1"/>
    <property type="molecule type" value="Genomic_DNA"/>
</dbReference>
<dbReference type="InterPro" id="IPR026444">
    <property type="entry name" value="Secre_tail"/>
</dbReference>
<protein>
    <recommendedName>
        <fullName evidence="1">Secretion system C-terminal sorting domain-containing protein</fullName>
    </recommendedName>
</protein>
<feature type="non-terminal residue" evidence="2">
    <location>
        <position position="1"/>
    </location>
</feature>
<organism evidence="2 3">
    <name type="scientific">candidate division TA06 bacterium</name>
    <dbReference type="NCBI Taxonomy" id="2250710"/>
    <lineage>
        <taxon>Bacteria</taxon>
        <taxon>Bacteria division TA06</taxon>
    </lineage>
</organism>
<dbReference type="Pfam" id="PF18962">
    <property type="entry name" value="Por_Secre_tail"/>
    <property type="match status" value="1"/>
</dbReference>
<comment type="caution">
    <text evidence="2">The sequence shown here is derived from an EMBL/GenBank/DDBJ whole genome shotgun (WGS) entry which is preliminary data.</text>
</comment>
<dbReference type="NCBIfam" id="TIGR04183">
    <property type="entry name" value="Por_Secre_tail"/>
    <property type="match status" value="1"/>
</dbReference>
<feature type="domain" description="Secretion system C-terminal sorting" evidence="1">
    <location>
        <begin position="40"/>
        <end position="114"/>
    </location>
</feature>
<name>A0A660SGC0_UNCT6</name>
<reference evidence="2 3" key="1">
    <citation type="submission" date="2018-06" db="EMBL/GenBank/DDBJ databases">
        <title>Extensive metabolic versatility and redundancy in microbially diverse, dynamic hydrothermal sediments.</title>
        <authorList>
            <person name="Dombrowski N."/>
            <person name="Teske A."/>
            <person name="Baker B.J."/>
        </authorList>
    </citation>
    <scope>NUCLEOTIDE SEQUENCE [LARGE SCALE GENOMIC DNA]</scope>
    <source>
        <strain evidence="2">B10_G13</strain>
    </source>
</reference>
<gene>
    <name evidence="2" type="ORF">DRP43_03965</name>
</gene>
<evidence type="ECO:0000313" key="2">
    <source>
        <dbReference type="EMBL" id="RKX69865.1"/>
    </source>
</evidence>
<dbReference type="Proteomes" id="UP000271125">
    <property type="component" value="Unassembled WGS sequence"/>
</dbReference>